<sequence>TTAPVATTAAAASPVPAATPAAVAAMPGPAASAATAPTDVANEPATAITPVTNLGHVINTTAPANATVPANATSLSIGEGGRLLQTVVPTESNAMGPSSTVLPKHAFPQTDMVMAVLDRTGISKELRMGMAATIFAPEDTAFARLAEEMELAGGTSDLLKSPELYNLTLLHIVPGVALKSSDVPLGEAVTARSWLGDNLVIKKHSTGDIRVCVAADPEANESMAADVVKADVPYPYSNEVVMHIINRIL</sequence>
<proteinExistence type="predicted"/>
<dbReference type="SUPFAM" id="SSF82153">
    <property type="entry name" value="FAS1 domain"/>
    <property type="match status" value="1"/>
</dbReference>
<dbReference type="AlphaFoldDB" id="A0A8J4F2M8"/>
<gene>
    <name evidence="2" type="ORF">Vafri_9565</name>
</gene>
<reference evidence="2" key="1">
    <citation type="journal article" date="2021" name="Proc. Natl. Acad. Sci. U.S.A.">
        <title>Three genomes in the algal genus Volvox reveal the fate of a haploid sex-determining region after a transition to homothallism.</title>
        <authorList>
            <person name="Yamamoto K."/>
            <person name="Hamaji T."/>
            <person name="Kawai-Toyooka H."/>
            <person name="Matsuzaki R."/>
            <person name="Takahashi F."/>
            <person name="Nishimura Y."/>
            <person name="Kawachi M."/>
            <person name="Noguchi H."/>
            <person name="Minakuchi Y."/>
            <person name="Umen J.G."/>
            <person name="Toyoda A."/>
            <person name="Nozaki H."/>
        </authorList>
    </citation>
    <scope>NUCLEOTIDE SEQUENCE</scope>
    <source>
        <strain evidence="2">NIES-3780</strain>
    </source>
</reference>
<dbReference type="EMBL" id="BNCO01000016">
    <property type="protein sequence ID" value="GIL54011.1"/>
    <property type="molecule type" value="Genomic_DNA"/>
</dbReference>
<dbReference type="Gene3D" id="2.30.180.10">
    <property type="entry name" value="FAS1 domain"/>
    <property type="match status" value="1"/>
</dbReference>
<comment type="caution">
    <text evidence="2">The sequence shown here is derived from an EMBL/GenBank/DDBJ whole genome shotgun (WGS) entry which is preliminary data.</text>
</comment>
<dbReference type="PROSITE" id="PS50213">
    <property type="entry name" value="FAS1"/>
    <property type="match status" value="1"/>
</dbReference>
<dbReference type="InterPro" id="IPR000782">
    <property type="entry name" value="FAS1_domain"/>
</dbReference>
<evidence type="ECO:0000313" key="3">
    <source>
        <dbReference type="Proteomes" id="UP000747399"/>
    </source>
</evidence>
<keyword evidence="3" id="KW-1185">Reference proteome</keyword>
<evidence type="ECO:0000259" key="1">
    <source>
        <dbReference type="PROSITE" id="PS50213"/>
    </source>
</evidence>
<feature type="non-terminal residue" evidence="2">
    <location>
        <position position="249"/>
    </location>
</feature>
<dbReference type="Pfam" id="PF02469">
    <property type="entry name" value="Fasciclin"/>
    <property type="match status" value="1"/>
</dbReference>
<organism evidence="2 3">
    <name type="scientific">Volvox africanus</name>
    <dbReference type="NCBI Taxonomy" id="51714"/>
    <lineage>
        <taxon>Eukaryota</taxon>
        <taxon>Viridiplantae</taxon>
        <taxon>Chlorophyta</taxon>
        <taxon>core chlorophytes</taxon>
        <taxon>Chlorophyceae</taxon>
        <taxon>CS clade</taxon>
        <taxon>Chlamydomonadales</taxon>
        <taxon>Volvocaceae</taxon>
        <taxon>Volvox</taxon>
    </lineage>
</organism>
<feature type="domain" description="FAS1" evidence="1">
    <location>
        <begin position="97"/>
        <end position="249"/>
    </location>
</feature>
<dbReference type="InterPro" id="IPR036378">
    <property type="entry name" value="FAS1_dom_sf"/>
</dbReference>
<evidence type="ECO:0000313" key="2">
    <source>
        <dbReference type="EMBL" id="GIL54011.1"/>
    </source>
</evidence>
<dbReference type="Proteomes" id="UP000747399">
    <property type="component" value="Unassembled WGS sequence"/>
</dbReference>
<accession>A0A8J4F2M8</accession>
<name>A0A8J4F2M8_9CHLO</name>
<protein>
    <recommendedName>
        <fullName evidence="1">FAS1 domain-containing protein</fullName>
    </recommendedName>
</protein>